<dbReference type="PANTHER" id="PTHR47263">
    <property type="entry name" value="ADENYLATE CYCLASE ACTIVATION PROTEIN GIT1"/>
    <property type="match status" value="1"/>
</dbReference>
<comment type="caution">
    <text evidence="1">The sequence shown here is derived from an EMBL/GenBank/DDBJ whole genome shotgun (WGS) entry which is preliminary data.</text>
</comment>
<dbReference type="Proteomes" id="UP001357485">
    <property type="component" value="Unassembled WGS sequence"/>
</dbReference>
<dbReference type="PANTHER" id="PTHR47263:SF1">
    <property type="entry name" value="C2 DOMAIN PROTEIN (AFU_ORTHOLOGUE AFUA_7G02350)"/>
    <property type="match status" value="1"/>
</dbReference>
<keyword evidence="2" id="KW-1185">Reference proteome</keyword>
<reference evidence="1 2" key="1">
    <citation type="submission" date="2023-08" db="EMBL/GenBank/DDBJ databases">
        <title>Black Yeasts Isolated from many extreme environments.</title>
        <authorList>
            <person name="Coleine C."/>
            <person name="Stajich J.E."/>
            <person name="Selbmann L."/>
        </authorList>
    </citation>
    <scope>NUCLEOTIDE SEQUENCE [LARGE SCALE GENOMIC DNA]</scope>
    <source>
        <strain evidence="1 2">CCFEE 536</strain>
    </source>
</reference>
<dbReference type="EMBL" id="JAVRRA010018448">
    <property type="protein sequence ID" value="KAK5188240.1"/>
    <property type="molecule type" value="Genomic_DNA"/>
</dbReference>
<name>A0ABR0LKA0_9PEZI</name>
<gene>
    <name evidence="1" type="ORF">LTR16_008514</name>
</gene>
<proteinExistence type="predicted"/>
<dbReference type="InterPro" id="IPR052811">
    <property type="entry name" value="Glucose_resp_signaling"/>
</dbReference>
<protein>
    <submittedName>
        <fullName evidence="1">Uncharacterized protein</fullName>
    </submittedName>
</protein>
<evidence type="ECO:0000313" key="1">
    <source>
        <dbReference type="EMBL" id="KAK5188240.1"/>
    </source>
</evidence>
<feature type="non-terminal residue" evidence="1">
    <location>
        <position position="247"/>
    </location>
</feature>
<sequence>MSSLDLGDNISHTQTGDTPYVFIPPDPRAYYRYVLKEALTYDLAVRDLQPPEADTPSTNLLSKQSTELLSEIGLRWRVPQFSRVVLFLDVMREKFQDQETSLEILDTAFTYVKEPQLENKKGNRSSLIVQSSLLDRARWTIKDHALAQQILMALHDALLRELFDLMQHCYENKPPSIGPVMYILENHIYNDPLFAKSPEDLDDFTGQLKKSLHQKARDIYNEYLSKEIPNTETEWEFFHVVQLGKAI</sequence>
<accession>A0ABR0LKA0</accession>
<organism evidence="1 2">
    <name type="scientific">Cryomyces antarcticus</name>
    <dbReference type="NCBI Taxonomy" id="329879"/>
    <lineage>
        <taxon>Eukaryota</taxon>
        <taxon>Fungi</taxon>
        <taxon>Dikarya</taxon>
        <taxon>Ascomycota</taxon>
        <taxon>Pezizomycotina</taxon>
        <taxon>Dothideomycetes</taxon>
        <taxon>Dothideomycetes incertae sedis</taxon>
        <taxon>Cryomyces</taxon>
    </lineage>
</organism>
<evidence type="ECO:0000313" key="2">
    <source>
        <dbReference type="Proteomes" id="UP001357485"/>
    </source>
</evidence>